<proteinExistence type="predicted"/>
<dbReference type="RefSeq" id="WP_343758835.1">
    <property type="nucleotide sequence ID" value="NZ_BAAADB010000021.1"/>
</dbReference>
<keyword evidence="2" id="KW-1185">Reference proteome</keyword>
<evidence type="ECO:0000313" key="2">
    <source>
        <dbReference type="Proteomes" id="UP001500191"/>
    </source>
</evidence>
<sequence length="170" mass="18643">MTYRTLPLHELPGVPDGTLVLVTGIYSRSVTGATLHDAGSHLELSGEPFDWSPRHGTRLDVWGQLWNGPAPRLIVHNARLPGDPRRQPRTSPTAPLGTSLSVTARIQRVGADLLAVTPDRHTYLLRAPELREGYVHLTGTLVHETPPILHVTGHQDLSRAMLPPTEVPHD</sequence>
<organism evidence="1 2">
    <name type="scientific">Deinococcus depolymerans</name>
    <dbReference type="NCBI Taxonomy" id="392408"/>
    <lineage>
        <taxon>Bacteria</taxon>
        <taxon>Thermotogati</taxon>
        <taxon>Deinococcota</taxon>
        <taxon>Deinococci</taxon>
        <taxon>Deinococcales</taxon>
        <taxon>Deinococcaceae</taxon>
        <taxon>Deinococcus</taxon>
    </lineage>
</organism>
<dbReference type="Proteomes" id="UP001500191">
    <property type="component" value="Unassembled WGS sequence"/>
</dbReference>
<protein>
    <submittedName>
        <fullName evidence="1">Uncharacterized protein</fullName>
    </submittedName>
</protein>
<evidence type="ECO:0000313" key="1">
    <source>
        <dbReference type="EMBL" id="GAA0514225.1"/>
    </source>
</evidence>
<reference evidence="1 2" key="1">
    <citation type="journal article" date="2019" name="Int. J. Syst. Evol. Microbiol.">
        <title>The Global Catalogue of Microorganisms (GCM) 10K type strain sequencing project: providing services to taxonomists for standard genome sequencing and annotation.</title>
        <authorList>
            <consortium name="The Broad Institute Genomics Platform"/>
            <consortium name="The Broad Institute Genome Sequencing Center for Infectious Disease"/>
            <person name="Wu L."/>
            <person name="Ma J."/>
        </authorList>
    </citation>
    <scope>NUCLEOTIDE SEQUENCE [LARGE SCALE GENOMIC DNA]</scope>
    <source>
        <strain evidence="1 2">JCM 14368</strain>
    </source>
</reference>
<comment type="caution">
    <text evidence="1">The sequence shown here is derived from an EMBL/GenBank/DDBJ whole genome shotgun (WGS) entry which is preliminary data.</text>
</comment>
<name>A0ABN1C8V7_9DEIO</name>
<accession>A0ABN1C8V7</accession>
<dbReference type="EMBL" id="BAAADB010000021">
    <property type="protein sequence ID" value="GAA0514225.1"/>
    <property type="molecule type" value="Genomic_DNA"/>
</dbReference>
<gene>
    <name evidence="1" type="ORF">GCM10008937_22380</name>
</gene>